<dbReference type="AlphaFoldDB" id="A0ABD3ET88"/>
<reference evidence="2 3" key="1">
    <citation type="submission" date="2024-09" db="EMBL/GenBank/DDBJ databases">
        <title>Genome sequencing and assembly of Phytophthora oleae, isolate VK10A, causative agent of rot of olive drupes.</title>
        <authorList>
            <person name="Conti Taguali S."/>
            <person name="Riolo M."/>
            <person name="La Spada F."/>
            <person name="Cacciola S.O."/>
            <person name="Dionisio G."/>
        </authorList>
    </citation>
    <scope>NUCLEOTIDE SEQUENCE [LARGE SCALE GENOMIC DNA]</scope>
    <source>
        <strain evidence="2 3">VK10A</strain>
    </source>
</reference>
<keyword evidence="3" id="KW-1185">Reference proteome</keyword>
<feature type="signal peptide" evidence="1">
    <location>
        <begin position="1"/>
        <end position="18"/>
    </location>
</feature>
<keyword evidence="1" id="KW-0732">Signal</keyword>
<comment type="caution">
    <text evidence="2">The sequence shown here is derived from an EMBL/GenBank/DDBJ whole genome shotgun (WGS) entry which is preliminary data.</text>
</comment>
<evidence type="ECO:0000256" key="1">
    <source>
        <dbReference type="SAM" id="SignalP"/>
    </source>
</evidence>
<gene>
    <name evidence="2" type="ORF">V7S43_017485</name>
</gene>
<evidence type="ECO:0008006" key="4">
    <source>
        <dbReference type="Google" id="ProtNLM"/>
    </source>
</evidence>
<evidence type="ECO:0000313" key="3">
    <source>
        <dbReference type="Proteomes" id="UP001632037"/>
    </source>
</evidence>
<accession>A0ABD3ET88</accession>
<feature type="chain" id="PRO_5044805717" description="MD-2-related lipid-recognition domain-containing protein" evidence="1">
    <location>
        <begin position="19"/>
        <end position="176"/>
    </location>
</feature>
<evidence type="ECO:0000313" key="2">
    <source>
        <dbReference type="EMBL" id="KAL3657683.1"/>
    </source>
</evidence>
<name>A0ABD3ET88_9STRA</name>
<protein>
    <recommendedName>
        <fullName evidence="4">MD-2-related lipid-recognition domain-containing protein</fullName>
    </recommendedName>
</protein>
<proteinExistence type="predicted"/>
<organism evidence="2 3">
    <name type="scientific">Phytophthora oleae</name>
    <dbReference type="NCBI Taxonomy" id="2107226"/>
    <lineage>
        <taxon>Eukaryota</taxon>
        <taxon>Sar</taxon>
        <taxon>Stramenopiles</taxon>
        <taxon>Oomycota</taxon>
        <taxon>Peronosporomycetes</taxon>
        <taxon>Peronosporales</taxon>
        <taxon>Peronosporaceae</taxon>
        <taxon>Phytophthora</taxon>
    </lineage>
</organism>
<sequence>MLRPLLLFLASLTAVCSASSLRQLTDKTSFEWVLDPHAADRCANGSVGCVSHVKYGYTVVPVNISTDAQLVMQVTDRPSKLSAVVDLETYTQPGCVISGCHTVKLLGVLPQEDCFNQQVRKEADQPDGKSVKINFGGIYYEHLPSGELYVKYERKNYLTGEETCTYEVRSGYKRWF</sequence>
<dbReference type="EMBL" id="JBIMZQ010000062">
    <property type="protein sequence ID" value="KAL3657683.1"/>
    <property type="molecule type" value="Genomic_DNA"/>
</dbReference>
<dbReference type="Proteomes" id="UP001632037">
    <property type="component" value="Unassembled WGS sequence"/>
</dbReference>